<keyword evidence="3" id="KW-1185">Reference proteome</keyword>
<proteinExistence type="predicted"/>
<evidence type="ECO:0000313" key="3">
    <source>
        <dbReference type="Proteomes" id="UP000320811"/>
    </source>
</evidence>
<evidence type="ECO:0000313" key="2">
    <source>
        <dbReference type="EMBL" id="TWF32524.1"/>
    </source>
</evidence>
<dbReference type="EMBL" id="VIWO01000015">
    <property type="protein sequence ID" value="TWF32524.1"/>
    <property type="molecule type" value="Genomic_DNA"/>
</dbReference>
<name>A0A561P369_9BACT</name>
<dbReference type="OrthoDB" id="5585143at2"/>
<feature type="domain" description="Putative auto-transporter adhesin head GIN" evidence="1">
    <location>
        <begin position="48"/>
        <end position="229"/>
    </location>
</feature>
<evidence type="ECO:0000259" key="1">
    <source>
        <dbReference type="Pfam" id="PF10988"/>
    </source>
</evidence>
<organism evidence="2 3">
    <name type="scientific">Chitinophaga polysaccharea</name>
    <dbReference type="NCBI Taxonomy" id="1293035"/>
    <lineage>
        <taxon>Bacteria</taxon>
        <taxon>Pseudomonadati</taxon>
        <taxon>Bacteroidota</taxon>
        <taxon>Chitinophagia</taxon>
        <taxon>Chitinophagales</taxon>
        <taxon>Chitinophagaceae</taxon>
        <taxon>Chitinophaga</taxon>
    </lineage>
</organism>
<dbReference type="AlphaFoldDB" id="A0A561P369"/>
<accession>A0A561P369</accession>
<dbReference type="Pfam" id="PF10988">
    <property type="entry name" value="DUF2807"/>
    <property type="match status" value="1"/>
</dbReference>
<dbReference type="RefSeq" id="WP_145674941.1">
    <property type="nucleotide sequence ID" value="NZ_VIWO01000015.1"/>
</dbReference>
<dbReference type="Proteomes" id="UP000320811">
    <property type="component" value="Unassembled WGS sequence"/>
</dbReference>
<gene>
    <name evidence="2" type="ORF">FHW36_11550</name>
</gene>
<reference evidence="2 3" key="1">
    <citation type="submission" date="2019-06" db="EMBL/GenBank/DDBJ databases">
        <title>Sorghum-associated microbial communities from plants grown in Nebraska, USA.</title>
        <authorList>
            <person name="Schachtman D."/>
        </authorList>
    </citation>
    <scope>NUCLEOTIDE SEQUENCE [LARGE SCALE GENOMIC DNA]</scope>
    <source>
        <strain evidence="2 3">1209</strain>
    </source>
</reference>
<comment type="caution">
    <text evidence="2">The sequence shown here is derived from an EMBL/GenBank/DDBJ whole genome shotgun (WGS) entry which is preliminary data.</text>
</comment>
<protein>
    <submittedName>
        <fullName evidence="2">Putative autotransporter adhesin-like protein</fullName>
    </submittedName>
</protein>
<dbReference type="InterPro" id="IPR021255">
    <property type="entry name" value="DUF2807"/>
</dbReference>
<dbReference type="PROSITE" id="PS51257">
    <property type="entry name" value="PROKAR_LIPOPROTEIN"/>
    <property type="match status" value="1"/>
</dbReference>
<dbReference type="PANTHER" id="PTHR39200">
    <property type="entry name" value="HYPOTHETICAL EXPORTED PROTEIN"/>
    <property type="match status" value="1"/>
</dbReference>
<dbReference type="Gene3D" id="2.160.20.120">
    <property type="match status" value="1"/>
</dbReference>
<sequence length="244" mass="26069">MKRFVNYFLFALPLLLTTTLLVSFSCNRNERIRGNGEVKEESRNAAPFKDISTSGVYKVIIQQGSSHSIRIAAEENLLPYIQTEISGGELQIYTKKGYNIQPTKDIVVYVTLEKVGTLSASGASAFISKGTLNSDLLELRFSGAADAKLDINARKLKVGVSGASKIKLSGTSDRAEYGVSGAADIRALDLATDDAQVDISGTGKAEVFVQKKLNVGISGMGRVHYKGDPSVTKSISGAGNISKI</sequence>
<dbReference type="PANTHER" id="PTHR39200:SF1">
    <property type="entry name" value="AUTO-TRANSPORTER ADHESIN HEAD GIN DOMAIN-CONTAINING PROTEIN-RELATED"/>
    <property type="match status" value="1"/>
</dbReference>